<evidence type="ECO:0000313" key="2">
    <source>
        <dbReference type="Proteomes" id="UP000076927"/>
    </source>
</evidence>
<dbReference type="OrthoDB" id="9807630at2"/>
<dbReference type="Pfam" id="PF13419">
    <property type="entry name" value="HAD_2"/>
    <property type="match status" value="1"/>
</dbReference>
<sequence length="220" mass="24550">MITTILFDLDGTIIDTNELIIASFLHALEGIVPPDFTREHIIPEMGKPLTEQMQRFAGRDAVEDLVVTYRAYMLDRHDEMMAEFPAVKEVLEGLRDRGIRMGVVTTKARLTTEKALHFLGLYEYMEVIVTIDDVTHPKPHPEPVEKALLALGADPARTAMVGDSMADILSAQRAGVTAIGVAWSMKGADYLRSFNPDHIIHEMADLLELVADIAKEEEHE</sequence>
<protein>
    <submittedName>
        <fullName evidence="1">Pyrophosphatase</fullName>
    </submittedName>
</protein>
<dbReference type="Gene3D" id="3.40.50.1000">
    <property type="entry name" value="HAD superfamily/HAD-like"/>
    <property type="match status" value="1"/>
</dbReference>
<dbReference type="NCBIfam" id="TIGR01509">
    <property type="entry name" value="HAD-SF-IA-v3"/>
    <property type="match status" value="1"/>
</dbReference>
<accession>A0A172TIZ2</accession>
<reference evidence="1 2" key="1">
    <citation type="submission" date="2015-01" db="EMBL/GenBank/DDBJ databases">
        <title>Paenibacillus swuensis/DY6/whole genome sequencing.</title>
        <authorList>
            <person name="Kim M.K."/>
            <person name="Srinivasan S."/>
            <person name="Lee J.-J."/>
        </authorList>
    </citation>
    <scope>NUCLEOTIDE SEQUENCE [LARGE SCALE GENOMIC DNA]</scope>
    <source>
        <strain evidence="1 2">DY6</strain>
    </source>
</reference>
<dbReference type="RefSeq" id="WP_068606673.1">
    <property type="nucleotide sequence ID" value="NZ_CP011388.1"/>
</dbReference>
<dbReference type="KEGG" id="pswu:SY83_11710"/>
<organism evidence="1 2">
    <name type="scientific">Paenibacillus swuensis</name>
    <dbReference type="NCBI Taxonomy" id="1178515"/>
    <lineage>
        <taxon>Bacteria</taxon>
        <taxon>Bacillati</taxon>
        <taxon>Bacillota</taxon>
        <taxon>Bacilli</taxon>
        <taxon>Bacillales</taxon>
        <taxon>Paenibacillaceae</taxon>
        <taxon>Paenibacillus</taxon>
    </lineage>
</organism>
<dbReference type="SFLD" id="SFLDG01129">
    <property type="entry name" value="C1.5:_HAD__Beta-PGM__Phosphata"/>
    <property type="match status" value="1"/>
</dbReference>
<dbReference type="SUPFAM" id="SSF56784">
    <property type="entry name" value="HAD-like"/>
    <property type="match status" value="1"/>
</dbReference>
<dbReference type="Gene3D" id="1.10.150.240">
    <property type="entry name" value="Putative phosphatase, domain 2"/>
    <property type="match status" value="1"/>
</dbReference>
<dbReference type="SFLD" id="SFLDG01135">
    <property type="entry name" value="C1.5.6:_HAD__Beta-PGM__Phospha"/>
    <property type="match status" value="1"/>
</dbReference>
<dbReference type="InterPro" id="IPR050155">
    <property type="entry name" value="HAD-like_hydrolase_sf"/>
</dbReference>
<dbReference type="PATRIC" id="fig|1178515.4.peg.2337"/>
<dbReference type="InterPro" id="IPR041492">
    <property type="entry name" value="HAD_2"/>
</dbReference>
<dbReference type="Proteomes" id="UP000076927">
    <property type="component" value="Chromosome"/>
</dbReference>
<dbReference type="InterPro" id="IPR036412">
    <property type="entry name" value="HAD-like_sf"/>
</dbReference>
<dbReference type="NCBIfam" id="TIGR01549">
    <property type="entry name" value="HAD-SF-IA-v1"/>
    <property type="match status" value="1"/>
</dbReference>
<dbReference type="NCBIfam" id="NF009804">
    <property type="entry name" value="PRK13288.1"/>
    <property type="match status" value="1"/>
</dbReference>
<dbReference type="GO" id="GO:0008967">
    <property type="term" value="F:phosphoglycolate phosphatase activity"/>
    <property type="evidence" value="ECO:0007669"/>
    <property type="project" value="TreeGrafter"/>
</dbReference>
<gene>
    <name evidence="1" type="ORF">SY83_11710</name>
</gene>
<dbReference type="STRING" id="1178515.SY83_11710"/>
<dbReference type="InterPro" id="IPR023214">
    <property type="entry name" value="HAD_sf"/>
</dbReference>
<dbReference type="PANTHER" id="PTHR43434:SF26">
    <property type="entry name" value="PYROPHOSPHATASE PPAX"/>
    <property type="match status" value="1"/>
</dbReference>
<dbReference type="InterPro" id="IPR023198">
    <property type="entry name" value="PGP-like_dom2"/>
</dbReference>
<evidence type="ECO:0000313" key="1">
    <source>
        <dbReference type="EMBL" id="ANE46827.1"/>
    </source>
</evidence>
<dbReference type="AlphaFoldDB" id="A0A172TIZ2"/>
<proteinExistence type="predicted"/>
<dbReference type="InterPro" id="IPR006439">
    <property type="entry name" value="HAD-SF_hydro_IA"/>
</dbReference>
<name>A0A172TIZ2_9BACL</name>
<dbReference type="PANTHER" id="PTHR43434">
    <property type="entry name" value="PHOSPHOGLYCOLATE PHOSPHATASE"/>
    <property type="match status" value="1"/>
</dbReference>
<dbReference type="PRINTS" id="PR00413">
    <property type="entry name" value="HADHALOGNASE"/>
</dbReference>
<keyword evidence="2" id="KW-1185">Reference proteome</keyword>
<dbReference type="GO" id="GO:0006281">
    <property type="term" value="P:DNA repair"/>
    <property type="evidence" value="ECO:0007669"/>
    <property type="project" value="TreeGrafter"/>
</dbReference>
<dbReference type="GO" id="GO:0005829">
    <property type="term" value="C:cytosol"/>
    <property type="evidence" value="ECO:0007669"/>
    <property type="project" value="TreeGrafter"/>
</dbReference>
<dbReference type="SFLD" id="SFLDS00003">
    <property type="entry name" value="Haloacid_Dehalogenase"/>
    <property type="match status" value="1"/>
</dbReference>
<dbReference type="FunFam" id="3.40.50.1000:FF:000022">
    <property type="entry name" value="Phosphoglycolate phosphatase"/>
    <property type="match status" value="1"/>
</dbReference>
<dbReference type="EMBL" id="CP011388">
    <property type="protein sequence ID" value="ANE46827.1"/>
    <property type="molecule type" value="Genomic_DNA"/>
</dbReference>